<feature type="region of interest" description="Disordered" evidence="2">
    <location>
        <begin position="1"/>
        <end position="32"/>
    </location>
</feature>
<dbReference type="PANTHER" id="PTHR23313:SF0">
    <property type="entry name" value="TESTIS-EXPRESSED PROTEIN 9"/>
    <property type="match status" value="1"/>
</dbReference>
<dbReference type="RefSeq" id="XP_012513490.1">
    <property type="nucleotide sequence ID" value="XM_012658036.1"/>
</dbReference>
<evidence type="ECO:0000313" key="3">
    <source>
        <dbReference type="Ensembl" id="ENSPCOP00000003395.1"/>
    </source>
</evidence>
<feature type="coiled-coil region" evidence="1">
    <location>
        <begin position="32"/>
        <end position="63"/>
    </location>
</feature>
<dbReference type="GeneTree" id="ENSGT00390000018333"/>
<dbReference type="AlphaFoldDB" id="A0A2K6ENT1"/>
<dbReference type="OrthoDB" id="269872at2759"/>
<dbReference type="PANTHER" id="PTHR23313">
    <property type="entry name" value="TSEC1-RELATED"/>
    <property type="match status" value="1"/>
</dbReference>
<sequence length="392" mass="45128">MAGRNLGLRRRSVPGTPLPPRVQKPATPRPDLLAKEEEYKHINAELEAKTAELVRQADEVIRDQQEARSRPISTQIKSYEEEDDYNLRGLLSSEGTVNLHLETKLKTKNIGLVNKVQNKLHSANKGMKPNSSVKSKYPDVETANDVAIPEDFSDFSLAKTISKIEGQLEEEGLPEYIDDDIFSGVSNDIGTEAQIRFLKAKLRVMQEELDNVVCECNKKEDKIQDLKSQVKNFEEDSLRQQRTINMQQSQIEKYKTLFEEANKKCDGLQQQLSSVERELENKRRLQKQAASSQSATEVRLNRALEEADKYKLELNKLRQDNKDITNEEHKKIEVLKSENKKLEKQKGELMIGFKKQLKLIDVLKKQKMHIEAAKMLSFTEEEFMKALEWENS</sequence>
<feature type="coiled-coil region" evidence="1">
    <location>
        <begin position="195"/>
        <end position="352"/>
    </location>
</feature>
<evidence type="ECO:0000256" key="2">
    <source>
        <dbReference type="SAM" id="MobiDB-lite"/>
    </source>
</evidence>
<reference evidence="3" key="2">
    <citation type="submission" date="2025-09" db="UniProtKB">
        <authorList>
            <consortium name="Ensembl"/>
        </authorList>
    </citation>
    <scope>IDENTIFICATION</scope>
</reference>
<gene>
    <name evidence="3" type="primary">TEX9</name>
</gene>
<protein>
    <submittedName>
        <fullName evidence="3">Testis expressed 9</fullName>
    </submittedName>
</protein>
<dbReference type="SUPFAM" id="SSF57997">
    <property type="entry name" value="Tropomyosin"/>
    <property type="match status" value="1"/>
</dbReference>
<organism evidence="3 4">
    <name type="scientific">Propithecus coquereli</name>
    <name type="common">Coquerel's sifaka</name>
    <name type="synonym">Propithecus verreauxi coquereli</name>
    <dbReference type="NCBI Taxonomy" id="379532"/>
    <lineage>
        <taxon>Eukaryota</taxon>
        <taxon>Metazoa</taxon>
        <taxon>Chordata</taxon>
        <taxon>Craniata</taxon>
        <taxon>Vertebrata</taxon>
        <taxon>Euteleostomi</taxon>
        <taxon>Mammalia</taxon>
        <taxon>Eutheria</taxon>
        <taxon>Euarchontoglires</taxon>
        <taxon>Primates</taxon>
        <taxon>Strepsirrhini</taxon>
        <taxon>Lemuriformes</taxon>
        <taxon>Indriidae</taxon>
        <taxon>Propithecus</taxon>
    </lineage>
</organism>
<dbReference type="Proteomes" id="UP000233160">
    <property type="component" value="Unassembled WGS sequence"/>
</dbReference>
<dbReference type="CTD" id="374618"/>
<dbReference type="KEGG" id="pcoq:105821347"/>
<name>A0A2K6ENT1_PROCO</name>
<keyword evidence="4" id="KW-1185">Reference proteome</keyword>
<dbReference type="Ensembl" id="ENSPCOT00000011602.1">
    <property type="protein sequence ID" value="ENSPCOP00000003395.1"/>
    <property type="gene ID" value="ENSPCOG00000010225.1"/>
</dbReference>
<dbReference type="GO" id="GO:0034451">
    <property type="term" value="C:centriolar satellite"/>
    <property type="evidence" value="ECO:0007669"/>
    <property type="project" value="Ensembl"/>
</dbReference>
<keyword evidence="1" id="KW-0175">Coiled coil</keyword>
<dbReference type="STRING" id="379532.ENSPCOP00000003395"/>
<accession>A0A2K6ENT1</accession>
<evidence type="ECO:0000313" key="4">
    <source>
        <dbReference type="Proteomes" id="UP000233160"/>
    </source>
</evidence>
<proteinExistence type="predicted"/>
<reference evidence="3" key="1">
    <citation type="submission" date="2025-08" db="UniProtKB">
        <authorList>
            <consortium name="Ensembl"/>
        </authorList>
    </citation>
    <scope>IDENTIFICATION</scope>
</reference>
<evidence type="ECO:0000256" key="1">
    <source>
        <dbReference type="SAM" id="Coils"/>
    </source>
</evidence>
<dbReference type="GeneID" id="105821347"/>
<dbReference type="OMA" id="QISCEYY"/>